<dbReference type="PROSITE" id="PS00010">
    <property type="entry name" value="ASX_HYDROXYL"/>
    <property type="match status" value="3"/>
</dbReference>
<feature type="compositionally biased region" description="Low complexity" evidence="5">
    <location>
        <begin position="744"/>
        <end position="758"/>
    </location>
</feature>
<feature type="compositionally biased region" description="Low complexity" evidence="5">
    <location>
        <begin position="939"/>
        <end position="953"/>
    </location>
</feature>
<dbReference type="InterPro" id="IPR016187">
    <property type="entry name" value="CTDL_fold"/>
</dbReference>
<dbReference type="InterPro" id="IPR018097">
    <property type="entry name" value="EGF_Ca-bd_CS"/>
</dbReference>
<dbReference type="CDD" id="cd19941">
    <property type="entry name" value="TIL"/>
    <property type="match status" value="2"/>
</dbReference>
<feature type="compositionally biased region" description="Polar residues" evidence="5">
    <location>
        <begin position="3229"/>
        <end position="3239"/>
    </location>
</feature>
<feature type="domain" description="EGF-like" evidence="7">
    <location>
        <begin position="3588"/>
        <end position="3630"/>
    </location>
</feature>
<dbReference type="InterPro" id="IPR000152">
    <property type="entry name" value="EGF-type_Asp/Asn_hydroxyl_site"/>
</dbReference>
<dbReference type="Proteomes" id="UP001165740">
    <property type="component" value="Chromosome 3"/>
</dbReference>
<feature type="compositionally biased region" description="Low complexity" evidence="5">
    <location>
        <begin position="679"/>
        <end position="693"/>
    </location>
</feature>
<feature type="region of interest" description="Disordered" evidence="5">
    <location>
        <begin position="40"/>
        <end position="78"/>
    </location>
</feature>
<feature type="compositionally biased region" description="Low complexity" evidence="5">
    <location>
        <begin position="765"/>
        <end position="774"/>
    </location>
</feature>
<dbReference type="SMART" id="SM00216">
    <property type="entry name" value="VWD"/>
    <property type="match status" value="2"/>
</dbReference>
<feature type="compositionally biased region" description="Basic and acidic residues" evidence="5">
    <location>
        <begin position="1074"/>
        <end position="1095"/>
    </location>
</feature>
<feature type="signal peptide" evidence="6">
    <location>
        <begin position="1"/>
        <end position="20"/>
    </location>
</feature>
<dbReference type="PANTHER" id="PTHR11339:SF402">
    <property type="entry name" value="VWFD DOMAIN-CONTAINING PROTEIN"/>
    <property type="match status" value="1"/>
</dbReference>
<feature type="region of interest" description="Disordered" evidence="5">
    <location>
        <begin position="3772"/>
        <end position="3806"/>
    </location>
</feature>
<keyword evidence="10" id="KW-1185">Reference proteome</keyword>
<feature type="domain" description="VWFD" evidence="8">
    <location>
        <begin position="2185"/>
        <end position="2393"/>
    </location>
</feature>
<dbReference type="InterPro" id="IPR000742">
    <property type="entry name" value="EGF"/>
</dbReference>
<feature type="compositionally biased region" description="Low complexity" evidence="5">
    <location>
        <begin position="354"/>
        <end position="368"/>
    </location>
</feature>
<dbReference type="InterPro" id="IPR016186">
    <property type="entry name" value="C-type_lectin-like/link_sf"/>
</dbReference>
<dbReference type="SMART" id="SM00181">
    <property type="entry name" value="EGF"/>
    <property type="match status" value="8"/>
</dbReference>
<protein>
    <submittedName>
        <fullName evidence="11">Uncharacterized protein LOC106062065 isoform X1</fullName>
    </submittedName>
    <submittedName>
        <fullName evidence="12">Uncharacterized protein LOC106062065 isoform X2</fullName>
    </submittedName>
</protein>
<dbReference type="PROSITE" id="PS50026">
    <property type="entry name" value="EGF_3"/>
    <property type="match status" value="3"/>
</dbReference>
<dbReference type="SUPFAM" id="SSF56436">
    <property type="entry name" value="C-type lectin-like"/>
    <property type="match status" value="3"/>
</dbReference>
<evidence type="ECO:0000259" key="9">
    <source>
        <dbReference type="PROSITE" id="PS51465"/>
    </source>
</evidence>
<dbReference type="InterPro" id="IPR001304">
    <property type="entry name" value="C-type_lectin-like"/>
</dbReference>
<gene>
    <name evidence="11 12" type="primary">LOC106062065</name>
</gene>
<dbReference type="SMART" id="SM00034">
    <property type="entry name" value="CLECT"/>
    <property type="match status" value="3"/>
</dbReference>
<feature type="compositionally biased region" description="Low complexity" evidence="5">
    <location>
        <begin position="244"/>
        <end position="253"/>
    </location>
</feature>
<evidence type="ECO:0000256" key="5">
    <source>
        <dbReference type="SAM" id="MobiDB-lite"/>
    </source>
</evidence>
<evidence type="ECO:0000256" key="4">
    <source>
        <dbReference type="PROSITE-ProRule" id="PRU00076"/>
    </source>
</evidence>
<feature type="chain" id="PRO_5044702695" evidence="6">
    <location>
        <begin position="21"/>
        <end position="4028"/>
    </location>
</feature>
<dbReference type="RefSeq" id="XP_055879321.1">
    <property type="nucleotide sequence ID" value="XM_056023346.1"/>
</dbReference>
<dbReference type="Gene3D" id="2.10.25.10">
    <property type="entry name" value="Laminin"/>
    <property type="match status" value="6"/>
</dbReference>
<dbReference type="PROSITE" id="PS01187">
    <property type="entry name" value="EGF_CA"/>
    <property type="match status" value="2"/>
</dbReference>
<feature type="domain" description="Kazal-like" evidence="9">
    <location>
        <begin position="3861"/>
        <end position="3927"/>
    </location>
</feature>
<dbReference type="GO" id="GO:0031012">
    <property type="term" value="C:extracellular matrix"/>
    <property type="evidence" value="ECO:0007669"/>
    <property type="project" value="TreeGrafter"/>
</dbReference>
<evidence type="ECO:0000313" key="10">
    <source>
        <dbReference type="Proteomes" id="UP001165740"/>
    </source>
</evidence>
<name>A0A9W2ZWK6_BIOGL</name>
<dbReference type="OrthoDB" id="6151112at2759"/>
<feature type="compositionally biased region" description="Low complexity" evidence="5">
    <location>
        <begin position="809"/>
        <end position="823"/>
    </location>
</feature>
<dbReference type="SMART" id="SM00280">
    <property type="entry name" value="KAZAL"/>
    <property type="match status" value="1"/>
</dbReference>
<feature type="domain" description="VWFD" evidence="8">
    <location>
        <begin position="1486"/>
        <end position="1669"/>
    </location>
</feature>
<feature type="compositionally biased region" description="Low complexity" evidence="5">
    <location>
        <begin position="895"/>
        <end position="904"/>
    </location>
</feature>
<dbReference type="InterPro" id="IPR050780">
    <property type="entry name" value="Mucin_vWF_Thrombospondin_sf"/>
</dbReference>
<feature type="compositionally biased region" description="Low complexity" evidence="5">
    <location>
        <begin position="174"/>
        <end position="186"/>
    </location>
</feature>
<dbReference type="InterPro" id="IPR049883">
    <property type="entry name" value="NOTCH1_EGF-like"/>
</dbReference>
<dbReference type="InterPro" id="IPR014853">
    <property type="entry name" value="VWF/SSPO/ZAN-like_Cys-rich_dom"/>
</dbReference>
<evidence type="ECO:0000256" key="1">
    <source>
        <dbReference type="ARBA" id="ARBA00022536"/>
    </source>
</evidence>
<feature type="compositionally biased region" description="Low complexity" evidence="5">
    <location>
        <begin position="874"/>
        <end position="888"/>
    </location>
</feature>
<feature type="compositionally biased region" description="Polar residues" evidence="5">
    <location>
        <begin position="3138"/>
        <end position="3152"/>
    </location>
</feature>
<dbReference type="PROSITE" id="PS01186">
    <property type="entry name" value="EGF_2"/>
    <property type="match status" value="2"/>
</dbReference>
<dbReference type="OMA" id="DECHADE"/>
<feature type="region of interest" description="Disordered" evidence="5">
    <location>
        <begin position="3229"/>
        <end position="3264"/>
    </location>
</feature>
<evidence type="ECO:0000256" key="6">
    <source>
        <dbReference type="SAM" id="SignalP"/>
    </source>
</evidence>
<evidence type="ECO:0000259" key="8">
    <source>
        <dbReference type="PROSITE" id="PS51233"/>
    </source>
</evidence>
<dbReference type="SUPFAM" id="SSF57567">
    <property type="entry name" value="Serine protease inhibitors"/>
    <property type="match status" value="3"/>
</dbReference>
<dbReference type="GO" id="GO:0005615">
    <property type="term" value="C:extracellular space"/>
    <property type="evidence" value="ECO:0007669"/>
    <property type="project" value="TreeGrafter"/>
</dbReference>
<dbReference type="Gene3D" id="3.10.100.10">
    <property type="entry name" value="Mannose-Binding Protein A, subunit A"/>
    <property type="match status" value="3"/>
</dbReference>
<feature type="region of interest" description="Disordered" evidence="5">
    <location>
        <begin position="3115"/>
        <end position="3204"/>
    </location>
</feature>
<feature type="domain" description="EGF-like" evidence="7">
    <location>
        <begin position="3546"/>
        <end position="3585"/>
    </location>
</feature>
<proteinExistence type="predicted"/>
<dbReference type="InterPro" id="IPR002350">
    <property type="entry name" value="Kazal_dom"/>
</dbReference>
<dbReference type="InterPro" id="IPR036058">
    <property type="entry name" value="Kazal_dom_sf"/>
</dbReference>
<feature type="compositionally biased region" description="Low complexity" evidence="5">
    <location>
        <begin position="484"/>
        <end position="498"/>
    </location>
</feature>
<feature type="compositionally biased region" description="Low complexity" evidence="5">
    <location>
        <begin position="289"/>
        <end position="303"/>
    </location>
</feature>
<dbReference type="Pfam" id="PF08742">
    <property type="entry name" value="C8"/>
    <property type="match status" value="1"/>
</dbReference>
<evidence type="ECO:0000259" key="7">
    <source>
        <dbReference type="PROSITE" id="PS50026"/>
    </source>
</evidence>
<comment type="caution">
    <text evidence="4">Lacks conserved residue(s) required for the propagation of feature annotation.</text>
</comment>
<feature type="compositionally biased region" description="Basic and acidic residues" evidence="5">
    <location>
        <begin position="162"/>
        <end position="173"/>
    </location>
</feature>
<feature type="compositionally biased region" description="Low complexity" evidence="5">
    <location>
        <begin position="614"/>
        <end position="628"/>
    </location>
</feature>
<feature type="region of interest" description="Disordered" evidence="5">
    <location>
        <begin position="1074"/>
        <end position="1105"/>
    </location>
</feature>
<dbReference type="PANTHER" id="PTHR11339">
    <property type="entry name" value="EXTRACELLULAR MATRIX GLYCOPROTEIN RELATED"/>
    <property type="match status" value="1"/>
</dbReference>
<dbReference type="InterPro" id="IPR001846">
    <property type="entry name" value="VWF_type-D"/>
</dbReference>
<dbReference type="Pfam" id="PF00094">
    <property type="entry name" value="VWD"/>
    <property type="match status" value="2"/>
</dbReference>
<dbReference type="PROSITE" id="PS51233">
    <property type="entry name" value="VWFD"/>
    <property type="match status" value="2"/>
</dbReference>
<dbReference type="SMART" id="SM00179">
    <property type="entry name" value="EGF_CA"/>
    <property type="match status" value="4"/>
</dbReference>
<evidence type="ECO:0000256" key="2">
    <source>
        <dbReference type="ARBA" id="ARBA00023157"/>
    </source>
</evidence>
<feature type="compositionally biased region" description="Polar residues" evidence="5">
    <location>
        <begin position="197"/>
        <end position="216"/>
    </location>
</feature>
<keyword evidence="6" id="KW-0732">Signal</keyword>
<dbReference type="SMART" id="SM00832">
    <property type="entry name" value="C8"/>
    <property type="match status" value="1"/>
</dbReference>
<sequence>MRVVWLLTFLVALHATSTLGLFNLAGLNLGAGLTLGGTKTQDTIKKDDTKSSQLKGDDTKNTQLSGQQKKQSSFQVAGSVSAQANTNLKIDATKKDDSSKKDDGISALDSKLVQGVSNVLGKLSNQDNVAKKDDGKPIVSSGNNQPALNDKINDASKGSSKKAGDKSGNDEGSKGSQQGSKNGSNKLVSSVGKAGDQNESNKFKGTTKNGVLNNLSAGLKGNLGKTGGISGNNGSPKGSKEGSKNGSNKSVGSVNQPGDQSKSKKSKGNTRNVEGVIGNLSAGLKGSLPKVGGKSGNVGSPKGSKGGSKKGSNKSVGSVNQPGDQSKSKKSKGNTRNVAGGIGNLSAGLKGSLPKVGGKSGNVGSPKGSKGGSKKGSNKSVGSVNQPGDQSKSKKSKGNTRNVAGGIGNLSAGLKGSLPKVGGKSGNVGSPKGSKGGSKKGSNKSVGSVNQPGDQSKSKKSKGNTRNVAGGFGNLSAGLKGSLPKVGGKSGNVGSPKGSKGGSKKGSNKSVGSVNQPGDQSKSKKSKGNTRNVAGGIGNLSAGLKGSLPKVGGKSGNVGSPKGSKGGSKKGSNKSVGSVNQPGDQSKSKKSKGNTRNVAGGIGNLSAGLKGSLPKVGGKSGNVGSPKGSKGGSKKGSNKSVGSVNQPGDQSKSKKSKGNTRNVAGGIGNLSAGLKGSLPKVGGKSGNVGSPKGSKGGSKKGSNKSVGSVNQPGDQSKSKKSKGNTRNVAGGIGNLSAGLKGSLPKVGGKSGNVGSPKGSKGGSKIGSNKSVGSVNQPGDQSKSKKSKGNTRNVAGGIGNLSAGLKGSLPKVGGKSGNVGSPKGSKGGSKKGSNKSVGSVNQPGDQSKSKKSKGNTRNVAGGIGNLSAGLKGSLPKVGGKSGNVGSPKGSKGGSKIGSNKSVGSVNQPGDQSKSKKSKGNTRNVAGGIGNLSAGLKGSLPKVGGKSGNVGSPKGSKGGSKKGSNKSVGSVNQPGDQSKSKKSKGNTRNVAGGFGNSVSGLKGSLPNLGGKSGNKGSPKGSKEGSKNGSNKSIGSVSKPGDQSKSKKSKGNTKNEGVFSGIKDLTDKLFGLLGKKESKSKDQSVKDKSKKGSKDKSKPGSKSGPQEPICEDVLLESVNFANFSRAFGRKVLSLTLTNQLSASGCLFGTSFGFDSKEVFIKNGCRGKFRVCYEKPEAPQPNTNCKTPFASVYGYCIYSPPKAEKKFIDAASECEKLGGRLFVIDDGKYTPASLKTYPEFNGNLYYLGGAAQMGEEQVTSIAQKYKMSADDCHKALKKFSGKATVDDLNLVSPLASQCAVIDLKDSGSLRLVGCEEKHRFICEQSGQGANDDGDWTPWINSRKPDKNGDQESISDIAKAVLKGQLPNVKLCKKPTDMQCRAVGSQNLITKQNTYGLKLEKACEKNSIKCINNKQQKGVTCPDYEVRFKCPTQVLKDCAVDSVRKECEQQNKVCVNKAFGAVCVKKPKERTGREVLGHSTCTKNAVVQQLLECTIKGDPHYKTFDDSVYSFQGDCTYESASTTPTYVETPDYPAFRTLSINRKDGPDEKVSFCRGFKFILRGVSYLFYNGEFSVDGLARSPVDFNDHQVNVKTESRGNFISLVITTDFCMTLSYDGSQALTIKVPERYKNSIRGLCGNANDNPNDDLVVNGKAVSSEVFGKSHMVSGEGADQCTDVTNLPKQCTADQEKLCKSKAKCGALDPDSDSPIPAAILASSAKDVKDLNYKKLKIQFKDCLEDCCWKNPTDNERCGALESVVQKITSDLFFKSKDIASKWRQQAKCDKTPLTTCAGKPNKVYSTSAALKCQNTCTNRAKEADCDDNEEFEGCVCKEGFFLDSKMNCVPEEQCDNHCTLLENGQTIIVEDGQSAVIKACEKIVTCQKGVVVETSIGPCSENAECSKDGKKCFCRNGFTGDGNLCTPDNSCPAGYDPFGKKCIRYEPENMKWEDAAIKCGADNAQLLRYDTDDDIAINSYLQQINQRVILQEAKSNSLVCNEKSTCKVPKGQVALGVQVKASKFASSCADKISLSTDKCQVKVDKGCTAKDLLVKTISSKRMNELSNTKMSFWVGGNTDVLSVKKSNDKSRCQLDAPRLIDPKSFESQTGCFQVHSGGGVTLNPNCKALQPSICEYIKDPNTVLTTSANICDDLAARGVTACDGGKICKPTRNHFTCVCPPGSVENSETKSCVGFCGQCSAWGDPHFTTFCGAKYNYMGQCKYVWVRLTKDYNGNSPKYQVATQHKSCGEKKGATCIDIVYITIENCPVIKSGTEVKENFEITFKVGDSKFTINGKTIDQTDYTTGCGIRTVVKPGYFLFISSFISLKAEVSGSKLAVDVPETSRGFTEGLCGNCGKCDKRQFQLANETIISIPGKSDDWDDKLMTQAADTWILPNPLNDVEECKKATAPPDDCAADVKTQLSKNTECGFFTDLTSPLSACLDFLKVDRAYLQGTCIYDSCHGSPNAKCLAAKAQADLCASKGFTVGKWRSTGFCPLDCGNKVYSVNAACEPVCGRSVVAGATCVDTPIEGCVCPGGLMKLGDKCVTADQCGCKINLNGNTNSWNIAPGQEFILPGCKEKVTCYVKEDGSSDLVHSEFNLQPNTVCNSDIPPRVECAQGFSRQGTSDQCIRDPVVCTKGFVKEGDKCVKPSKQTNTWVRSVLVCNEQDGTLINVDSDGDEASLRNILQNHGIKETYIAGRVKASPNDDGSVRFDDILKPEEKGKIEWSNYDCSGHVKNKIRLSPSINPKAIPASGTSLSIKVTLNNNNLVYEAVSPDTVANFICKERVVNDDDTEWTPPCNTDSNMDDDGDLETRTSMLENPDCNICPRPMDVQCIENPYATNNGQVEGKCEFNADGEYYKCNEGSSCIDKAVRVKCVKDVDECATGRHDCPANSQCVNTIGGYTCKCNQQTPLLVNGQCQAIDTCTMTGPQSSLDYSLNLVNFYKESAIFNNDCQFKLASPCGPLSGGAPYITVYSLGTRFMLERTESIAVQVLDARTKTYTSWIITSDLVNNGKVSISVNDSEIISTLGFTDHSKGVSVKFFPPASVILQSTSNFFNIKVSFPLSVKLEFSEEYRGKICGLCQARPESQGAVLKLSDDELNKISVSSEASQSCVSSQLPVVVQPAPGLPQSTVESASPELPDDGDFTSPASPESTVELTSPEFTDDEGLTSPAFGEPESTVELTSSEFPDEEGLTSPALGAIKSTVTSTPPEWPDEEVFTTEEEVFTTEEEIIFTYPSQTQPTATSKSNIPDEPGFTRTIPPSSETTLPDVPDETFPTFTTLKSIRTSLNTLPPLATQEDRPTTTPEELLTTVVATVPPHLDEDECKDQDILSCIFLNAKCGVPIDECRRNLCTGRLDLCLYLTVASFPNCQVGEDLKNLTDVANCGKVCGDNMDFRYAVRTQQPTCAEPWLSGLTDNGDKGFGCVCNDGFLLSGTECVREEQCGCTVSNMYRPAGSSWRSDDCSEINICLGNNKKTSIDSPCGANTRCEVTERGPTCVCEEDLYGNPEMPDGCQEGVPSQDKSKTCFKYVNPNGQSEERCVCNMGYVSNCDDCVDIDECKEGIHDCDLSVFKCKNQLGGYQCLCNEGYTDRNGQCVDINECLTNNQTCEPNSQCKNTEGSYECVCCAGYIWRPETQSCERETVGFPTLPTDARCCATCNDPRCLVDEALASKYCYVDNGEKTQFPSFKRLYQEKCISNQPLLNRNVIKGDCPEDTPPSSSSDGATPPAVPTSCDDPTLCASLPTPPPLMQSSKVCGPSNSETPKTYSTYCDMVKDICKTSGGPSSLPTESPIKATPGECPSGNGPPQPEAPPAEPIFTPWSPYSKCLFDDKVKNCGKGTEIRNRRVVPYDDFRKVRPVEDYERDQSRPCFVPCTDFVNGSPEDNCPPVSFCNDIDPVCGSVGAGAAQEYNSECEMNVQACLAQKPAHKLYSGPCDPEDGPQIRHFCTAGPLKVSVKYDKEESGEHCIGQAINIGSCSDMLCDGESTTCCRAVDFELIQVPLQCYDMISRQATREAKHEYMSAKQCECQPSHPIVPQV</sequence>
<dbReference type="GeneID" id="106062065"/>
<dbReference type="CDD" id="cd00104">
    <property type="entry name" value="KAZAL_FS"/>
    <property type="match status" value="1"/>
</dbReference>
<accession>A0A9W2ZWK6</accession>
<feature type="compositionally biased region" description="Low complexity" evidence="5">
    <location>
        <begin position="549"/>
        <end position="563"/>
    </location>
</feature>
<evidence type="ECO:0000256" key="3">
    <source>
        <dbReference type="ARBA" id="ARBA00023180"/>
    </source>
</evidence>
<feature type="domain" description="EGF-like" evidence="7">
    <location>
        <begin position="2868"/>
        <end position="2909"/>
    </location>
</feature>
<dbReference type="CDD" id="cd00054">
    <property type="entry name" value="EGF_CA"/>
    <property type="match status" value="3"/>
</dbReference>
<dbReference type="GO" id="GO:0005509">
    <property type="term" value="F:calcium ion binding"/>
    <property type="evidence" value="ECO:0007669"/>
    <property type="project" value="InterPro"/>
</dbReference>
<dbReference type="SUPFAM" id="SSF57196">
    <property type="entry name" value="EGF/Laminin"/>
    <property type="match status" value="3"/>
</dbReference>
<dbReference type="Gene3D" id="3.30.60.30">
    <property type="match status" value="1"/>
</dbReference>
<feature type="region of interest" description="Disordered" evidence="5">
    <location>
        <begin position="3697"/>
        <end position="3723"/>
    </location>
</feature>
<organism evidence="10 11">
    <name type="scientific">Biomphalaria glabrata</name>
    <name type="common">Bloodfluke planorb</name>
    <name type="synonym">Freshwater snail</name>
    <dbReference type="NCBI Taxonomy" id="6526"/>
    <lineage>
        <taxon>Eukaryota</taxon>
        <taxon>Metazoa</taxon>
        <taxon>Spiralia</taxon>
        <taxon>Lophotrochozoa</taxon>
        <taxon>Mollusca</taxon>
        <taxon>Gastropoda</taxon>
        <taxon>Heterobranchia</taxon>
        <taxon>Euthyneura</taxon>
        <taxon>Panpulmonata</taxon>
        <taxon>Hygrophila</taxon>
        <taxon>Lymnaeoidea</taxon>
        <taxon>Planorbidae</taxon>
        <taxon>Biomphalaria</taxon>
    </lineage>
</organism>
<keyword evidence="3" id="KW-0325">Glycoprotein</keyword>
<dbReference type="PROSITE" id="PS51465">
    <property type="entry name" value="KAZAL_2"/>
    <property type="match status" value="1"/>
</dbReference>
<dbReference type="SUPFAM" id="SSF100895">
    <property type="entry name" value="Kazal-type serine protease inhibitors"/>
    <property type="match status" value="1"/>
</dbReference>
<feature type="region of interest" description="Disordered" evidence="5">
    <location>
        <begin position="124"/>
        <end position="1055"/>
    </location>
</feature>
<feature type="compositionally biased region" description="Pro residues" evidence="5">
    <location>
        <begin position="3794"/>
        <end position="3805"/>
    </location>
</feature>
<dbReference type="InterPro" id="IPR001881">
    <property type="entry name" value="EGF-like_Ca-bd_dom"/>
</dbReference>
<feature type="compositionally biased region" description="Polar residues" evidence="5">
    <location>
        <begin position="61"/>
        <end position="78"/>
    </location>
</feature>
<dbReference type="InterPro" id="IPR036084">
    <property type="entry name" value="Ser_inhib-like_sf"/>
</dbReference>
<feature type="compositionally biased region" description="Basic and acidic residues" evidence="5">
    <location>
        <begin position="42"/>
        <end position="60"/>
    </location>
</feature>
<evidence type="ECO:0000313" key="11">
    <source>
        <dbReference type="RefSeq" id="XP_055879320.1"/>
    </source>
</evidence>
<reference evidence="11 12" key="1">
    <citation type="submission" date="2025-04" db="UniProtKB">
        <authorList>
            <consortium name="RefSeq"/>
        </authorList>
    </citation>
    <scope>IDENTIFICATION</scope>
</reference>
<keyword evidence="2" id="KW-1015">Disulfide bond</keyword>
<feature type="compositionally biased region" description="Low complexity" evidence="5">
    <location>
        <begin position="419"/>
        <end position="433"/>
    </location>
</feature>
<dbReference type="RefSeq" id="XP_055879320.1">
    <property type="nucleotide sequence ID" value="XM_056023345.1"/>
</dbReference>
<feature type="compositionally biased region" description="Low complexity" evidence="5">
    <location>
        <begin position="1024"/>
        <end position="1036"/>
    </location>
</feature>
<keyword evidence="1 4" id="KW-0245">EGF-like domain</keyword>
<evidence type="ECO:0000313" key="12">
    <source>
        <dbReference type="RefSeq" id="XP_055879321.1"/>
    </source>
</evidence>
<dbReference type="Pfam" id="PF07645">
    <property type="entry name" value="EGF_CA"/>
    <property type="match status" value="3"/>
</dbReference>